<dbReference type="EMBL" id="JBHSZH010000001">
    <property type="protein sequence ID" value="MFC7079054.1"/>
    <property type="molecule type" value="Genomic_DNA"/>
</dbReference>
<gene>
    <name evidence="2" type="ORF">ACFQJ6_01790</name>
</gene>
<proteinExistence type="predicted"/>
<organism evidence="2 3">
    <name type="scientific">Halorussus caseinilyticus</name>
    <dbReference type="NCBI Taxonomy" id="3034025"/>
    <lineage>
        <taxon>Archaea</taxon>
        <taxon>Methanobacteriati</taxon>
        <taxon>Methanobacteriota</taxon>
        <taxon>Stenosarchaea group</taxon>
        <taxon>Halobacteria</taxon>
        <taxon>Halobacteriales</taxon>
        <taxon>Haladaptataceae</taxon>
        <taxon>Halorussus</taxon>
    </lineage>
</organism>
<evidence type="ECO:0000256" key="1">
    <source>
        <dbReference type="SAM" id="MobiDB-lite"/>
    </source>
</evidence>
<comment type="caution">
    <text evidence="2">The sequence shown here is derived from an EMBL/GenBank/DDBJ whole genome shotgun (WGS) entry which is preliminary data.</text>
</comment>
<feature type="compositionally biased region" description="Basic and acidic residues" evidence="1">
    <location>
        <begin position="26"/>
        <end position="42"/>
    </location>
</feature>
<evidence type="ECO:0000313" key="2">
    <source>
        <dbReference type="EMBL" id="MFC7079054.1"/>
    </source>
</evidence>
<dbReference type="Proteomes" id="UP001596407">
    <property type="component" value="Unassembled WGS sequence"/>
</dbReference>
<keyword evidence="3" id="KW-1185">Reference proteome</keyword>
<reference evidence="2 3" key="1">
    <citation type="journal article" date="2019" name="Int. J. Syst. Evol. Microbiol.">
        <title>The Global Catalogue of Microorganisms (GCM) 10K type strain sequencing project: providing services to taxonomists for standard genome sequencing and annotation.</title>
        <authorList>
            <consortium name="The Broad Institute Genomics Platform"/>
            <consortium name="The Broad Institute Genome Sequencing Center for Infectious Disease"/>
            <person name="Wu L."/>
            <person name="Ma J."/>
        </authorList>
    </citation>
    <scope>NUCLEOTIDE SEQUENCE [LARGE SCALE GENOMIC DNA]</scope>
    <source>
        <strain evidence="2 3">DT72</strain>
    </source>
</reference>
<evidence type="ECO:0000313" key="3">
    <source>
        <dbReference type="Proteomes" id="UP001596407"/>
    </source>
</evidence>
<name>A0ABD5WEV8_9EURY</name>
<feature type="region of interest" description="Disordered" evidence="1">
    <location>
        <begin position="23"/>
        <end position="60"/>
    </location>
</feature>
<accession>A0ABD5WEV8</accession>
<dbReference type="GeneID" id="79305501"/>
<protein>
    <submittedName>
        <fullName evidence="2">Uncharacterized protein</fullName>
    </submittedName>
</protein>
<sequence>MREFREPYDFIDTDHCRRITHTAQHYNRDHQRRTDETAEANRHGNHIIPASRPNYFPAVR</sequence>
<dbReference type="AlphaFoldDB" id="A0ABD5WEV8"/>
<dbReference type="RefSeq" id="WP_276282374.1">
    <property type="nucleotide sequence ID" value="NZ_CP119810.1"/>
</dbReference>